<dbReference type="Pfam" id="PF03724">
    <property type="entry name" value="META"/>
    <property type="match status" value="1"/>
</dbReference>
<dbReference type="Gene3D" id="2.40.128.270">
    <property type="match status" value="1"/>
</dbReference>
<accession>A0ABT8KAW0</accession>
<dbReference type="InterPro" id="IPR038670">
    <property type="entry name" value="HslJ-like_sf"/>
</dbReference>
<dbReference type="EMBL" id="JAROCF010000001">
    <property type="protein sequence ID" value="MDN4613966.1"/>
    <property type="molecule type" value="Genomic_DNA"/>
</dbReference>
<dbReference type="InterPro" id="IPR005184">
    <property type="entry name" value="DUF306_Meta_HslJ"/>
</dbReference>
<feature type="signal peptide" evidence="2">
    <location>
        <begin position="1"/>
        <end position="25"/>
    </location>
</feature>
<comment type="caution">
    <text evidence="4">The sequence shown here is derived from an EMBL/GenBank/DDBJ whole genome shotgun (WGS) entry which is preliminary data.</text>
</comment>
<feature type="domain" description="DUF306" evidence="3">
    <location>
        <begin position="40"/>
        <end position="116"/>
    </location>
</feature>
<feature type="chain" id="PRO_5045369837" evidence="2">
    <location>
        <begin position="26"/>
        <end position="125"/>
    </location>
</feature>
<dbReference type="Proteomes" id="UP001174208">
    <property type="component" value="Unassembled WGS sequence"/>
</dbReference>
<protein>
    <submittedName>
        <fullName evidence="4">META domain-containing protein</fullName>
    </submittedName>
</protein>
<sequence>MRRYASKAPGAVALAITLLALGGCAGTPSGHAVVGEWGSTATGQPHLTIEDDGTFSGSDGCNSLSGNGQIDGDEIDFGSITSTLKACEGVDEWLAKAATGNVKGDTMTVLDDSGATIGTLKREGP</sequence>
<evidence type="ECO:0000313" key="5">
    <source>
        <dbReference type="Proteomes" id="UP001174208"/>
    </source>
</evidence>
<gene>
    <name evidence="4" type="ORF">P5G50_05815</name>
</gene>
<evidence type="ECO:0000256" key="2">
    <source>
        <dbReference type="SAM" id="SignalP"/>
    </source>
</evidence>
<feature type="region of interest" description="Disordered" evidence="1">
    <location>
        <begin position="43"/>
        <end position="63"/>
    </location>
</feature>
<dbReference type="PROSITE" id="PS51257">
    <property type="entry name" value="PROKAR_LIPOPROTEIN"/>
    <property type="match status" value="1"/>
</dbReference>
<keyword evidence="2" id="KW-0732">Signal</keyword>
<reference evidence="4" key="1">
    <citation type="submission" date="2023-06" db="EMBL/GenBank/DDBJ databases">
        <title>MT1 and MT2 Draft Genomes of Novel Species.</title>
        <authorList>
            <person name="Venkateswaran K."/>
        </authorList>
    </citation>
    <scope>NUCLEOTIDE SEQUENCE</scope>
    <source>
        <strain evidence="4">F6_8S_P_1B</strain>
    </source>
</reference>
<proteinExistence type="predicted"/>
<evidence type="ECO:0000256" key="1">
    <source>
        <dbReference type="SAM" id="MobiDB-lite"/>
    </source>
</evidence>
<evidence type="ECO:0000259" key="3">
    <source>
        <dbReference type="Pfam" id="PF03724"/>
    </source>
</evidence>
<dbReference type="RefSeq" id="WP_301210394.1">
    <property type="nucleotide sequence ID" value="NZ_JAROCF010000001.1"/>
</dbReference>
<organism evidence="4 5">
    <name type="scientific">Leifsonia williamsii</name>
    <dbReference type="NCBI Taxonomy" id="3035919"/>
    <lineage>
        <taxon>Bacteria</taxon>
        <taxon>Bacillati</taxon>
        <taxon>Actinomycetota</taxon>
        <taxon>Actinomycetes</taxon>
        <taxon>Micrococcales</taxon>
        <taxon>Microbacteriaceae</taxon>
        <taxon>Leifsonia</taxon>
    </lineage>
</organism>
<name>A0ABT8KAW0_9MICO</name>
<keyword evidence="5" id="KW-1185">Reference proteome</keyword>
<evidence type="ECO:0000313" key="4">
    <source>
        <dbReference type="EMBL" id="MDN4613966.1"/>
    </source>
</evidence>